<gene>
    <name evidence="1" type="ORF">VNO77_36072</name>
</gene>
<dbReference type="AlphaFoldDB" id="A0AAN9PWE1"/>
<dbReference type="EMBL" id="JAYMYQ010000009">
    <property type="protein sequence ID" value="KAK7312304.1"/>
    <property type="molecule type" value="Genomic_DNA"/>
</dbReference>
<keyword evidence="2" id="KW-1185">Reference proteome</keyword>
<comment type="caution">
    <text evidence="1">The sequence shown here is derived from an EMBL/GenBank/DDBJ whole genome shotgun (WGS) entry which is preliminary data.</text>
</comment>
<name>A0AAN9PWE1_CANGL</name>
<sequence>MKKIECETHALLKSNSRVCKSFFYIVHDARYKDRSTSSIARKAHASQELFYLFIVKRMSLVPREKEVLLPTKVFSWESSSFIKGFLTFFANWKQAKFKLRKM</sequence>
<protein>
    <submittedName>
        <fullName evidence="1">Uncharacterized protein</fullName>
    </submittedName>
</protein>
<dbReference type="Proteomes" id="UP001367508">
    <property type="component" value="Unassembled WGS sequence"/>
</dbReference>
<evidence type="ECO:0000313" key="2">
    <source>
        <dbReference type="Proteomes" id="UP001367508"/>
    </source>
</evidence>
<proteinExistence type="predicted"/>
<accession>A0AAN9PWE1</accession>
<reference evidence="1 2" key="1">
    <citation type="submission" date="2024-01" db="EMBL/GenBank/DDBJ databases">
        <title>The genomes of 5 underutilized Papilionoideae crops provide insights into root nodulation and disease resistanc.</title>
        <authorList>
            <person name="Jiang F."/>
        </authorList>
    </citation>
    <scope>NUCLEOTIDE SEQUENCE [LARGE SCALE GENOMIC DNA]</scope>
    <source>
        <strain evidence="1">LVBAO_FW01</strain>
        <tissue evidence="1">Leaves</tissue>
    </source>
</reference>
<evidence type="ECO:0000313" key="1">
    <source>
        <dbReference type="EMBL" id="KAK7312304.1"/>
    </source>
</evidence>
<organism evidence="1 2">
    <name type="scientific">Canavalia gladiata</name>
    <name type="common">Sword bean</name>
    <name type="synonym">Dolichos gladiatus</name>
    <dbReference type="NCBI Taxonomy" id="3824"/>
    <lineage>
        <taxon>Eukaryota</taxon>
        <taxon>Viridiplantae</taxon>
        <taxon>Streptophyta</taxon>
        <taxon>Embryophyta</taxon>
        <taxon>Tracheophyta</taxon>
        <taxon>Spermatophyta</taxon>
        <taxon>Magnoliopsida</taxon>
        <taxon>eudicotyledons</taxon>
        <taxon>Gunneridae</taxon>
        <taxon>Pentapetalae</taxon>
        <taxon>rosids</taxon>
        <taxon>fabids</taxon>
        <taxon>Fabales</taxon>
        <taxon>Fabaceae</taxon>
        <taxon>Papilionoideae</taxon>
        <taxon>50 kb inversion clade</taxon>
        <taxon>NPAAA clade</taxon>
        <taxon>indigoferoid/millettioid clade</taxon>
        <taxon>Phaseoleae</taxon>
        <taxon>Canavalia</taxon>
    </lineage>
</organism>